<evidence type="ECO:0000313" key="2">
    <source>
        <dbReference type="EMBL" id="CAJ71551.1"/>
    </source>
</evidence>
<dbReference type="RefSeq" id="WP_164995557.1">
    <property type="nucleotide sequence ID" value="NZ_CP049055.1"/>
</dbReference>
<organism evidence="2">
    <name type="scientific">Kuenenia stuttgartiensis</name>
    <dbReference type="NCBI Taxonomy" id="174633"/>
    <lineage>
        <taxon>Bacteria</taxon>
        <taxon>Pseudomonadati</taxon>
        <taxon>Planctomycetota</taxon>
        <taxon>Candidatus Brocadiia</taxon>
        <taxon>Candidatus Brocadiales</taxon>
        <taxon>Candidatus Brocadiaceae</taxon>
        <taxon>Candidatus Kuenenia</taxon>
    </lineage>
</organism>
<feature type="domain" description="DUF5615" evidence="1">
    <location>
        <begin position="1"/>
        <end position="65"/>
    </location>
</feature>
<sequence length="75" mass="8602">MKIFANENLFEPIIDYLRSLGNDVLSIRDCGLSGISDDEVYEMACKENRVIITMDKDFTRIFRFPPQRCGGNCCC</sequence>
<dbReference type="EMBL" id="CT573073">
    <property type="protein sequence ID" value="CAJ71551.1"/>
    <property type="molecule type" value="Genomic_DNA"/>
</dbReference>
<evidence type="ECO:0000259" key="1">
    <source>
        <dbReference type="Pfam" id="PF18480"/>
    </source>
</evidence>
<proteinExistence type="predicted"/>
<dbReference type="AlphaFoldDB" id="Q1PWF0"/>
<dbReference type="InterPro" id="IPR041049">
    <property type="entry name" value="DUF5615"/>
</dbReference>
<protein>
    <recommendedName>
        <fullName evidence="1">DUF5615 domain-containing protein</fullName>
    </recommendedName>
</protein>
<dbReference type="Pfam" id="PF18480">
    <property type="entry name" value="DUF5615"/>
    <property type="match status" value="1"/>
</dbReference>
<name>Q1PWF0_KUEST</name>
<reference evidence="2" key="1">
    <citation type="journal article" date="2006" name="Nature">
        <title>Deciphering the evolution and metabolism of an anammox bacterium from a community genome.</title>
        <authorList>
            <person name="Strous M."/>
            <person name="Pelletier E."/>
            <person name="Mangenot S."/>
            <person name="Rattei T."/>
            <person name="Lehner A."/>
            <person name="Taylor M.W."/>
            <person name="Horn M."/>
            <person name="Daims H."/>
            <person name="Bartol-Mavel D."/>
            <person name="Wincker P."/>
            <person name="Barbe V."/>
            <person name="Fonknechten N."/>
            <person name="Vallenet D."/>
            <person name="Segurens B."/>
            <person name="Schenowitz-Truong C."/>
            <person name="Medigue C."/>
            <person name="Collingro A."/>
            <person name="Snel B."/>
            <person name="Dutilh B.E."/>
            <person name="OpDenCamp H.J.M."/>
            <person name="vanDerDrift C."/>
            <person name="Cirpus I."/>
            <person name="vanDePas-Schoonen K.T."/>
            <person name="Harhangi H.R."/>
            <person name="vanNiftrik L."/>
            <person name="Schmid M."/>
            <person name="Keltjens J."/>
            <person name="vanDeVossenberg J."/>
            <person name="Kartal B."/>
            <person name="Meier H."/>
            <person name="Frishman D."/>
            <person name="Huynen M.A."/>
            <person name="Mewes H."/>
            <person name="Weissenbach J."/>
            <person name="Jetten M.S.M."/>
            <person name="Wagner M."/>
            <person name="LePaslier D."/>
        </authorList>
    </citation>
    <scope>NUCLEOTIDE SEQUENCE</scope>
</reference>
<accession>Q1PWF0</accession>
<gene>
    <name evidence="2" type="ORF">kustc0806</name>
</gene>
<reference evidence="2" key="2">
    <citation type="submission" date="2006-01" db="EMBL/GenBank/DDBJ databases">
        <authorList>
            <person name="Genoscope"/>
        </authorList>
    </citation>
    <scope>NUCLEOTIDE SEQUENCE</scope>
</reference>